<evidence type="ECO:0000313" key="5">
    <source>
        <dbReference type="Proteomes" id="UP001516588"/>
    </source>
</evidence>
<reference evidence="4 5" key="1">
    <citation type="submission" date="2020-10" db="EMBL/GenBank/DDBJ databases">
        <title>ChiBAC.</title>
        <authorList>
            <person name="Zenner C."/>
            <person name="Hitch T.C.A."/>
            <person name="Clavel T."/>
        </authorList>
    </citation>
    <scope>NUCLEOTIDE SEQUENCE [LARGE SCALE GENOMIC DNA]</scope>
    <source>
        <strain evidence="4 5">DSM 108706</strain>
    </source>
</reference>
<keyword evidence="3" id="KW-1133">Transmembrane helix</keyword>
<organism evidence="4 5">
    <name type="scientific">Gallibacter intestinalis</name>
    <dbReference type="NCBI Taxonomy" id="2779356"/>
    <lineage>
        <taxon>Bacteria</taxon>
        <taxon>Bacillati</taxon>
        <taxon>Bacillota</taxon>
        <taxon>Clostridia</taxon>
        <taxon>Eubacteriales</taxon>
        <taxon>Eubacteriaceae</taxon>
        <taxon>Gallibacter</taxon>
    </lineage>
</organism>
<feature type="transmembrane region" description="Helical" evidence="3">
    <location>
        <begin position="38"/>
        <end position="54"/>
    </location>
</feature>
<keyword evidence="2 3" id="KW-0472">Membrane</keyword>
<evidence type="ECO:0000313" key="4">
    <source>
        <dbReference type="EMBL" id="MBE5034968.1"/>
    </source>
</evidence>
<dbReference type="Gene3D" id="1.10.1760.20">
    <property type="match status" value="1"/>
</dbReference>
<accession>A0ABR9QVQ6</accession>
<evidence type="ECO:0000256" key="2">
    <source>
        <dbReference type="PIRNR" id="PIRNR016661"/>
    </source>
</evidence>
<dbReference type="PIRSF" id="PIRSF016661">
    <property type="entry name" value="BioY"/>
    <property type="match status" value="1"/>
</dbReference>
<feature type="transmembrane region" description="Helical" evidence="3">
    <location>
        <begin position="149"/>
        <end position="176"/>
    </location>
</feature>
<keyword evidence="2" id="KW-0813">Transport</keyword>
<evidence type="ECO:0000256" key="1">
    <source>
        <dbReference type="ARBA" id="ARBA00010692"/>
    </source>
</evidence>
<dbReference type="EMBL" id="JADCKA010000002">
    <property type="protein sequence ID" value="MBE5034968.1"/>
    <property type="molecule type" value="Genomic_DNA"/>
</dbReference>
<keyword evidence="3" id="KW-0812">Transmembrane</keyword>
<feature type="transmembrane region" description="Helical" evidence="3">
    <location>
        <begin position="14"/>
        <end position="32"/>
    </location>
</feature>
<comment type="subcellular location">
    <subcellularLocation>
        <location evidence="2">Cell membrane</location>
        <topology evidence="2">Multi-pass membrane protein</topology>
    </subcellularLocation>
</comment>
<feature type="transmembrane region" description="Helical" evidence="3">
    <location>
        <begin position="61"/>
        <end position="78"/>
    </location>
</feature>
<feature type="transmembrane region" description="Helical" evidence="3">
    <location>
        <begin position="84"/>
        <end position="104"/>
    </location>
</feature>
<evidence type="ECO:0000256" key="3">
    <source>
        <dbReference type="SAM" id="Phobius"/>
    </source>
</evidence>
<dbReference type="Proteomes" id="UP001516588">
    <property type="component" value="Unassembled WGS sequence"/>
</dbReference>
<comment type="similarity">
    <text evidence="1 2">Belongs to the BioY family.</text>
</comment>
<dbReference type="PANTHER" id="PTHR34295">
    <property type="entry name" value="BIOTIN TRANSPORTER BIOY"/>
    <property type="match status" value="1"/>
</dbReference>
<feature type="transmembrane region" description="Helical" evidence="3">
    <location>
        <begin position="116"/>
        <end position="137"/>
    </location>
</feature>
<dbReference type="InterPro" id="IPR003784">
    <property type="entry name" value="BioY"/>
</dbReference>
<dbReference type="PANTHER" id="PTHR34295:SF1">
    <property type="entry name" value="BIOTIN TRANSPORTER BIOY"/>
    <property type="match status" value="1"/>
</dbReference>
<proteinExistence type="inferred from homology"/>
<name>A0ABR9QVQ6_9FIRM</name>
<protein>
    <recommendedName>
        <fullName evidence="2">Biotin transporter</fullName>
    </recommendedName>
</protein>
<comment type="caution">
    <text evidence="4">The sequence shown here is derived from an EMBL/GenBank/DDBJ whole genome shotgun (WGS) entry which is preliminary data.</text>
</comment>
<sequence length="184" mass="19701">MTTGRNNSIATQDITYIGLFTVLIAICSWISIPTVVPFTLQTLGIFLTVGLLGGKRGTITIIVYILLGAVGVPVFSGFSGGAGIIAGNTGGYIIGFLFSALVMWGMEKTFGKSYTVLGISMIAGLIVCYTIGTLWFITVYTHNTGDIGILSVLGLCVFPFIIPDLIKIGIALYLVYRIRKFIKI</sequence>
<keyword evidence="2" id="KW-1003">Cell membrane</keyword>
<dbReference type="RefSeq" id="WP_226384639.1">
    <property type="nucleotide sequence ID" value="NZ_JADCKA010000002.1"/>
</dbReference>
<gene>
    <name evidence="4" type="ORF">INF20_01585</name>
</gene>
<dbReference type="Pfam" id="PF02632">
    <property type="entry name" value="BioY"/>
    <property type="match status" value="1"/>
</dbReference>
<keyword evidence="5" id="KW-1185">Reference proteome</keyword>